<organism evidence="7 8">
    <name type="scientific">Peteryoungia ipomoeae</name>
    <dbReference type="NCBI Taxonomy" id="1210932"/>
    <lineage>
        <taxon>Bacteria</taxon>
        <taxon>Pseudomonadati</taxon>
        <taxon>Pseudomonadota</taxon>
        <taxon>Alphaproteobacteria</taxon>
        <taxon>Hyphomicrobiales</taxon>
        <taxon>Rhizobiaceae</taxon>
        <taxon>Peteryoungia</taxon>
    </lineage>
</organism>
<evidence type="ECO:0000256" key="4">
    <source>
        <dbReference type="ARBA" id="ARBA00022741"/>
    </source>
</evidence>
<name>A0A4S8PAP7_9HYPH</name>
<dbReference type="Proteomes" id="UP000308828">
    <property type="component" value="Unassembled WGS sequence"/>
</dbReference>
<dbReference type="InterPro" id="IPR017871">
    <property type="entry name" value="ABC_transporter-like_CS"/>
</dbReference>
<evidence type="ECO:0000256" key="3">
    <source>
        <dbReference type="ARBA" id="ARBA00022448"/>
    </source>
</evidence>
<evidence type="ECO:0000256" key="5">
    <source>
        <dbReference type="ARBA" id="ARBA00022840"/>
    </source>
</evidence>
<dbReference type="PROSITE" id="PS50893">
    <property type="entry name" value="ABC_TRANSPORTER_2"/>
    <property type="match status" value="1"/>
</dbReference>
<dbReference type="Gene3D" id="3.40.50.300">
    <property type="entry name" value="P-loop containing nucleotide triphosphate hydrolases"/>
    <property type="match status" value="1"/>
</dbReference>
<dbReference type="SMART" id="SM00382">
    <property type="entry name" value="AAA"/>
    <property type="match status" value="1"/>
</dbReference>
<dbReference type="GO" id="GO:0016887">
    <property type="term" value="F:ATP hydrolysis activity"/>
    <property type="evidence" value="ECO:0007669"/>
    <property type="project" value="InterPro"/>
</dbReference>
<dbReference type="PROSITE" id="PS00211">
    <property type="entry name" value="ABC_TRANSPORTER_1"/>
    <property type="match status" value="1"/>
</dbReference>
<dbReference type="Gene3D" id="2.40.50.100">
    <property type="match status" value="1"/>
</dbReference>
<dbReference type="RefSeq" id="WP_136596907.1">
    <property type="nucleotide sequence ID" value="NZ_STGV01000001.1"/>
</dbReference>
<dbReference type="InterPro" id="IPR040582">
    <property type="entry name" value="OB_MalK-like"/>
</dbReference>
<evidence type="ECO:0000313" key="7">
    <source>
        <dbReference type="EMBL" id="THV25059.1"/>
    </source>
</evidence>
<dbReference type="Pfam" id="PF17912">
    <property type="entry name" value="OB_MalK"/>
    <property type="match status" value="1"/>
</dbReference>
<comment type="caution">
    <text evidence="7">The sequence shown here is derived from an EMBL/GenBank/DDBJ whole genome shotgun (WGS) entry which is preliminary data.</text>
</comment>
<dbReference type="InterPro" id="IPR012340">
    <property type="entry name" value="NA-bd_OB-fold"/>
</dbReference>
<dbReference type="GO" id="GO:0008643">
    <property type="term" value="P:carbohydrate transport"/>
    <property type="evidence" value="ECO:0007669"/>
    <property type="project" value="InterPro"/>
</dbReference>
<dbReference type="InterPro" id="IPR047641">
    <property type="entry name" value="ABC_transpr_MalK/UgpC-like"/>
</dbReference>
<sequence length="362" mass="40045">MQHSVSIKDLSLSFGAVKVLENLNLDIVDGEFIVLLGSSGCGKSTLLNCIAGLLEPTDGQIFIKGKNVTWEEPKDRGIGMVFQSYALYPQMTVKKNLSFGLQVAKMPKDEIEKRVQRAADILQIGPLLDRKPSALSGGQRQRVAIGRALVRDVDVFLFDEPLSNLDAKLRSELRVEIKRLHHNLKNTMIYVTHDQIEALTLADRIAIMKSGVIQQLADPNTIYNQPKNLFVAGFIGSPSMNFLHGDLINEGGKVLFRTHDVMFSLDGYQSAEPLVAGRKVVLGVRPEHIKVDEENGITELHEAIVDIEEPMGADNLLWLKHAGHTLSVRIGGTRRYAPGARVRLGFDMSVASLFDATTEERI</sequence>
<comment type="subcellular location">
    <subcellularLocation>
        <location evidence="1">Cell inner membrane</location>
        <topology evidence="1">Peripheral membrane protein</topology>
    </subcellularLocation>
</comment>
<dbReference type="GO" id="GO:0005524">
    <property type="term" value="F:ATP binding"/>
    <property type="evidence" value="ECO:0007669"/>
    <property type="project" value="UniProtKB-KW"/>
</dbReference>
<dbReference type="EMBL" id="STGV01000001">
    <property type="protein sequence ID" value="THV25059.1"/>
    <property type="molecule type" value="Genomic_DNA"/>
</dbReference>
<dbReference type="AlphaFoldDB" id="A0A4S8PAP7"/>
<evidence type="ECO:0000256" key="1">
    <source>
        <dbReference type="ARBA" id="ARBA00004417"/>
    </source>
</evidence>
<dbReference type="InterPro" id="IPR008995">
    <property type="entry name" value="Mo/tungstate-bd_C_term_dom"/>
</dbReference>
<evidence type="ECO:0000313" key="8">
    <source>
        <dbReference type="Proteomes" id="UP000308828"/>
    </source>
</evidence>
<protein>
    <submittedName>
        <fullName evidence="7">ABC transporter ATP-binding protein</fullName>
    </submittedName>
</protein>
<keyword evidence="5 7" id="KW-0067">ATP-binding</keyword>
<evidence type="ECO:0000256" key="2">
    <source>
        <dbReference type="ARBA" id="ARBA00005417"/>
    </source>
</evidence>
<keyword evidence="3" id="KW-0813">Transport</keyword>
<dbReference type="PANTHER" id="PTHR43875:SF14">
    <property type="entry name" value="ABC TRANSPORTER ATP-BINDING PROTEIN"/>
    <property type="match status" value="1"/>
</dbReference>
<evidence type="ECO:0000259" key="6">
    <source>
        <dbReference type="PROSITE" id="PS50893"/>
    </source>
</evidence>
<dbReference type="FunFam" id="3.40.50.300:FF:000042">
    <property type="entry name" value="Maltose/maltodextrin ABC transporter, ATP-binding protein"/>
    <property type="match status" value="1"/>
</dbReference>
<proteinExistence type="inferred from homology"/>
<accession>A0A4S8PAP7</accession>
<comment type="similarity">
    <text evidence="2">Belongs to the ABC transporter superfamily.</text>
</comment>
<feature type="domain" description="ABC transporter" evidence="6">
    <location>
        <begin position="5"/>
        <end position="235"/>
    </location>
</feature>
<keyword evidence="4" id="KW-0547">Nucleotide-binding</keyword>
<gene>
    <name evidence="7" type="ORF">FAA97_02300</name>
</gene>
<dbReference type="GO" id="GO:0140359">
    <property type="term" value="F:ABC-type transporter activity"/>
    <property type="evidence" value="ECO:0007669"/>
    <property type="project" value="InterPro"/>
</dbReference>
<dbReference type="SUPFAM" id="SSF50331">
    <property type="entry name" value="MOP-like"/>
    <property type="match status" value="1"/>
</dbReference>
<reference evidence="7 8" key="1">
    <citation type="submission" date="2019-04" db="EMBL/GenBank/DDBJ databases">
        <title>Genome sequence of strain shin9-1.</title>
        <authorList>
            <person name="Gao J."/>
            <person name="Sun J."/>
        </authorList>
    </citation>
    <scope>NUCLEOTIDE SEQUENCE [LARGE SCALE GENOMIC DNA]</scope>
    <source>
        <strain evidence="8">shin9-1</strain>
    </source>
</reference>
<dbReference type="PANTHER" id="PTHR43875">
    <property type="entry name" value="MALTODEXTRIN IMPORT ATP-BINDING PROTEIN MSMX"/>
    <property type="match status" value="1"/>
</dbReference>
<dbReference type="InterPro" id="IPR015855">
    <property type="entry name" value="ABC_transpr_MalK-like"/>
</dbReference>
<dbReference type="SUPFAM" id="SSF52540">
    <property type="entry name" value="P-loop containing nucleoside triphosphate hydrolases"/>
    <property type="match status" value="1"/>
</dbReference>
<dbReference type="CDD" id="cd03301">
    <property type="entry name" value="ABC_MalK_N"/>
    <property type="match status" value="1"/>
</dbReference>
<dbReference type="OrthoDB" id="9802264at2"/>
<dbReference type="InterPro" id="IPR003593">
    <property type="entry name" value="AAA+_ATPase"/>
</dbReference>
<dbReference type="InterPro" id="IPR003439">
    <property type="entry name" value="ABC_transporter-like_ATP-bd"/>
</dbReference>
<dbReference type="Gene3D" id="2.40.50.140">
    <property type="entry name" value="Nucleic acid-binding proteins"/>
    <property type="match status" value="1"/>
</dbReference>
<dbReference type="GO" id="GO:0055052">
    <property type="term" value="C:ATP-binding cassette (ABC) transporter complex, substrate-binding subunit-containing"/>
    <property type="evidence" value="ECO:0007669"/>
    <property type="project" value="TreeGrafter"/>
</dbReference>
<dbReference type="InterPro" id="IPR027417">
    <property type="entry name" value="P-loop_NTPase"/>
</dbReference>
<keyword evidence="8" id="KW-1185">Reference proteome</keyword>
<dbReference type="Pfam" id="PF00005">
    <property type="entry name" value="ABC_tran"/>
    <property type="match status" value="1"/>
</dbReference>